<dbReference type="SUPFAM" id="SSF55073">
    <property type="entry name" value="Nucleotide cyclase"/>
    <property type="match status" value="1"/>
</dbReference>
<dbReference type="EMBL" id="VUMN01000016">
    <property type="protein sequence ID" value="MSS58796.1"/>
    <property type="molecule type" value="Genomic_DNA"/>
</dbReference>
<keyword evidence="1" id="KW-1133">Transmembrane helix</keyword>
<dbReference type="PROSITE" id="PS50887">
    <property type="entry name" value="GGDEF"/>
    <property type="match status" value="1"/>
</dbReference>
<name>A0A7X2NSK6_9FIRM</name>
<dbReference type="PANTHER" id="PTHR45138:SF9">
    <property type="entry name" value="DIGUANYLATE CYCLASE DGCM-RELATED"/>
    <property type="match status" value="1"/>
</dbReference>
<dbReference type="PANTHER" id="PTHR45138">
    <property type="entry name" value="REGULATORY COMPONENTS OF SENSORY TRANSDUCTION SYSTEM"/>
    <property type="match status" value="1"/>
</dbReference>
<evidence type="ECO:0000313" key="3">
    <source>
        <dbReference type="EMBL" id="MSS58796.1"/>
    </source>
</evidence>
<dbReference type="RefSeq" id="WP_154504740.1">
    <property type="nucleotide sequence ID" value="NZ_VUMN01000016.1"/>
</dbReference>
<organism evidence="3 4">
    <name type="scientific">Stecheria intestinalis</name>
    <dbReference type="NCBI Taxonomy" id="2606630"/>
    <lineage>
        <taxon>Bacteria</taxon>
        <taxon>Bacillati</taxon>
        <taxon>Bacillota</taxon>
        <taxon>Erysipelotrichia</taxon>
        <taxon>Erysipelotrichales</taxon>
        <taxon>Erysipelotrichaceae</taxon>
        <taxon>Stecheria</taxon>
    </lineage>
</organism>
<dbReference type="Pfam" id="PF00990">
    <property type="entry name" value="GGDEF"/>
    <property type="match status" value="1"/>
</dbReference>
<dbReference type="InterPro" id="IPR000160">
    <property type="entry name" value="GGDEF_dom"/>
</dbReference>
<comment type="caution">
    <text evidence="3">The sequence shown here is derived from an EMBL/GenBank/DDBJ whole genome shotgun (WGS) entry which is preliminary data.</text>
</comment>
<feature type="domain" description="GGDEF" evidence="2">
    <location>
        <begin position="152"/>
        <end position="279"/>
    </location>
</feature>
<evidence type="ECO:0000259" key="2">
    <source>
        <dbReference type="PROSITE" id="PS50887"/>
    </source>
</evidence>
<dbReference type="InterPro" id="IPR050469">
    <property type="entry name" value="Diguanylate_Cyclase"/>
</dbReference>
<dbReference type="Proteomes" id="UP000461880">
    <property type="component" value="Unassembled WGS sequence"/>
</dbReference>
<dbReference type="SMART" id="SM00267">
    <property type="entry name" value="GGDEF"/>
    <property type="match status" value="1"/>
</dbReference>
<dbReference type="Gene3D" id="3.30.70.270">
    <property type="match status" value="1"/>
</dbReference>
<keyword evidence="1" id="KW-0472">Membrane</keyword>
<dbReference type="GO" id="GO:0052621">
    <property type="term" value="F:diguanylate cyclase activity"/>
    <property type="evidence" value="ECO:0007669"/>
    <property type="project" value="TreeGrafter"/>
</dbReference>
<feature type="transmembrane region" description="Helical" evidence="1">
    <location>
        <begin position="106"/>
        <end position="127"/>
    </location>
</feature>
<keyword evidence="4" id="KW-1185">Reference proteome</keyword>
<feature type="transmembrane region" description="Helical" evidence="1">
    <location>
        <begin position="21"/>
        <end position="39"/>
    </location>
</feature>
<dbReference type="InterPro" id="IPR043128">
    <property type="entry name" value="Rev_trsase/Diguanyl_cyclase"/>
</dbReference>
<dbReference type="InterPro" id="IPR029787">
    <property type="entry name" value="Nucleotide_cyclase"/>
</dbReference>
<sequence length="279" mass="31789">MLRYHRADWDLADRIMLAADLVLFVLGIVNMRVPVFFSLDQYGDVVNAPHAALGYLGSLFLFGCILIHDFVTIEKLDLENAVLIVFNLVIASLGTAGLYFNGDVISIWECFSISFLLLYVALVRLFAKTDQVTGLPNRNAFTVSYYRLRRKQVPVVVSFDLNHLKHFNDEEGHRSGDRYLRAFAQTALKRLSPYGKLYRVGGDEFCFTSCCDPDQVQKVLEALSRLQVCDPEFGNYPMDFAYGIAVRHPGETNEDLYQRADEIMYQNKREKENAGKQIS</sequence>
<feature type="transmembrane region" description="Helical" evidence="1">
    <location>
        <begin position="51"/>
        <end position="68"/>
    </location>
</feature>
<evidence type="ECO:0000313" key="4">
    <source>
        <dbReference type="Proteomes" id="UP000461880"/>
    </source>
</evidence>
<dbReference type="NCBIfam" id="TIGR00254">
    <property type="entry name" value="GGDEF"/>
    <property type="match status" value="1"/>
</dbReference>
<proteinExistence type="predicted"/>
<evidence type="ECO:0000256" key="1">
    <source>
        <dbReference type="SAM" id="Phobius"/>
    </source>
</evidence>
<dbReference type="CDD" id="cd01949">
    <property type="entry name" value="GGDEF"/>
    <property type="match status" value="1"/>
</dbReference>
<feature type="transmembrane region" description="Helical" evidence="1">
    <location>
        <begin position="80"/>
        <end position="100"/>
    </location>
</feature>
<reference evidence="3 4" key="1">
    <citation type="submission" date="2019-08" db="EMBL/GenBank/DDBJ databases">
        <title>In-depth cultivation of the pig gut microbiome towards novel bacterial diversity and tailored functional studies.</title>
        <authorList>
            <person name="Wylensek D."/>
            <person name="Hitch T.C.A."/>
            <person name="Clavel T."/>
        </authorList>
    </citation>
    <scope>NUCLEOTIDE SEQUENCE [LARGE SCALE GENOMIC DNA]</scope>
    <source>
        <strain evidence="3 4">Oil+RF-744-GAM-WT-6</strain>
    </source>
</reference>
<gene>
    <name evidence="3" type="ORF">FYJ51_07730</name>
</gene>
<accession>A0A7X2NSK6</accession>
<protein>
    <submittedName>
        <fullName evidence="3">GGDEF domain-containing protein</fullName>
    </submittedName>
</protein>
<dbReference type="AlphaFoldDB" id="A0A7X2NSK6"/>
<keyword evidence="1" id="KW-0812">Transmembrane</keyword>